<dbReference type="SUPFAM" id="SSF48371">
    <property type="entry name" value="ARM repeat"/>
    <property type="match status" value="1"/>
</dbReference>
<feature type="chain" id="PRO_5012740805" evidence="1">
    <location>
        <begin position="20"/>
        <end position="404"/>
    </location>
</feature>
<evidence type="ECO:0000313" key="3">
    <source>
        <dbReference type="Proteomes" id="UP000215902"/>
    </source>
</evidence>
<accession>A0A267DRN3</accession>
<keyword evidence="3" id="KW-1185">Reference proteome</keyword>
<dbReference type="EMBL" id="NIVC01003477">
    <property type="protein sequence ID" value="PAA51239.1"/>
    <property type="molecule type" value="Genomic_DNA"/>
</dbReference>
<sequence>VSWTHRIFVFVVMETGVEEEPTASVNSPCPISCLIKNALNREPLSSPVDAMPNSELQSLGSLWSADLLDCVNRLVQLLSSSLSTDDNSNAAISSLRQCPATQVLVHLFASGCALADRVWSQPALAKAVISRLYPLLPPLAPNSLKYLDFQPALAVSDEPGCVPFSTASLVQLLCNNSPIISYPVADYLSPPGRRHAIALTTRLCSHHCLDWQLLGLDCLSAGLLTSVESHLARDLLHRLSQSRDAAALEPALNLSATLRALCPEDWLLDSLYLDCLQCLSYECRPGLQLARLKALPVMIDRLGMSSIKYGSLVVKCLDNCLSRCDSDIVESVWLVLDSYLRYCLFERQQIARILINFAMHNPLVDCGRHLPAIEPQFVGEVCRGIVSEAPELQSALSRYMTLEG</sequence>
<evidence type="ECO:0000256" key="1">
    <source>
        <dbReference type="SAM" id="SignalP"/>
    </source>
</evidence>
<gene>
    <name evidence="2" type="ORF">BOX15_Mlig015842g2</name>
</gene>
<reference evidence="2 3" key="1">
    <citation type="submission" date="2017-06" db="EMBL/GenBank/DDBJ databases">
        <title>A platform for efficient transgenesis in Macrostomum lignano, a flatworm model organism for stem cell research.</title>
        <authorList>
            <person name="Berezikov E."/>
        </authorList>
    </citation>
    <scope>NUCLEOTIDE SEQUENCE [LARGE SCALE GENOMIC DNA]</scope>
    <source>
        <strain evidence="2">DV1</strain>
        <tissue evidence="2">Whole organism</tissue>
    </source>
</reference>
<name>A0A267DRN3_9PLAT</name>
<dbReference type="InterPro" id="IPR016024">
    <property type="entry name" value="ARM-type_fold"/>
</dbReference>
<dbReference type="AlphaFoldDB" id="A0A267DRN3"/>
<comment type="caution">
    <text evidence="2">The sequence shown here is derived from an EMBL/GenBank/DDBJ whole genome shotgun (WGS) entry which is preliminary data.</text>
</comment>
<dbReference type="Proteomes" id="UP000215902">
    <property type="component" value="Unassembled WGS sequence"/>
</dbReference>
<evidence type="ECO:0000313" key="2">
    <source>
        <dbReference type="EMBL" id="PAA51239.1"/>
    </source>
</evidence>
<feature type="signal peptide" evidence="1">
    <location>
        <begin position="1"/>
        <end position="19"/>
    </location>
</feature>
<feature type="non-terminal residue" evidence="2">
    <location>
        <position position="1"/>
    </location>
</feature>
<organism evidence="2 3">
    <name type="scientific">Macrostomum lignano</name>
    <dbReference type="NCBI Taxonomy" id="282301"/>
    <lineage>
        <taxon>Eukaryota</taxon>
        <taxon>Metazoa</taxon>
        <taxon>Spiralia</taxon>
        <taxon>Lophotrochozoa</taxon>
        <taxon>Platyhelminthes</taxon>
        <taxon>Rhabditophora</taxon>
        <taxon>Macrostomorpha</taxon>
        <taxon>Macrostomida</taxon>
        <taxon>Macrostomidae</taxon>
        <taxon>Macrostomum</taxon>
    </lineage>
</organism>
<proteinExistence type="predicted"/>
<keyword evidence="1" id="KW-0732">Signal</keyword>
<protein>
    <submittedName>
        <fullName evidence="2">Uncharacterized protein</fullName>
    </submittedName>
</protein>